<proteinExistence type="predicted"/>
<feature type="transmembrane region" description="Helical" evidence="1">
    <location>
        <begin position="405"/>
        <end position="425"/>
    </location>
</feature>
<dbReference type="CDD" id="cd07302">
    <property type="entry name" value="CHD"/>
    <property type="match status" value="1"/>
</dbReference>
<protein>
    <submittedName>
        <fullName evidence="3">CHASE2 domain-containing protein</fullName>
    </submittedName>
</protein>
<dbReference type="PANTHER" id="PTHR43081">
    <property type="entry name" value="ADENYLATE CYCLASE, TERMINAL-DIFFERENTIATION SPECIFIC-RELATED"/>
    <property type="match status" value="1"/>
</dbReference>
<dbReference type="Pfam" id="PF05226">
    <property type="entry name" value="CHASE2"/>
    <property type="match status" value="1"/>
</dbReference>
<keyword evidence="1" id="KW-0472">Membrane</keyword>
<dbReference type="Gene3D" id="3.30.70.1230">
    <property type="entry name" value="Nucleotide cyclase"/>
    <property type="match status" value="1"/>
</dbReference>
<dbReference type="InterPro" id="IPR007890">
    <property type="entry name" value="CHASE2"/>
</dbReference>
<dbReference type="GO" id="GO:0004016">
    <property type="term" value="F:adenylate cyclase activity"/>
    <property type="evidence" value="ECO:0007669"/>
    <property type="project" value="UniProtKB-ARBA"/>
</dbReference>
<evidence type="ECO:0000313" key="3">
    <source>
        <dbReference type="EMBL" id="MRD47229.1"/>
    </source>
</evidence>
<feature type="domain" description="Guanylate cyclase" evidence="2">
    <location>
        <begin position="470"/>
        <end position="602"/>
    </location>
</feature>
<dbReference type="PROSITE" id="PS50125">
    <property type="entry name" value="GUANYLATE_CYCLASE_2"/>
    <property type="match status" value="1"/>
</dbReference>
<keyword evidence="1" id="KW-0812">Transmembrane</keyword>
<evidence type="ECO:0000313" key="4">
    <source>
        <dbReference type="Proteomes" id="UP000487350"/>
    </source>
</evidence>
<organism evidence="3 4">
    <name type="scientific">Caenimonas koreensis DSM 17982</name>
    <dbReference type="NCBI Taxonomy" id="1121255"/>
    <lineage>
        <taxon>Bacteria</taxon>
        <taxon>Pseudomonadati</taxon>
        <taxon>Pseudomonadota</taxon>
        <taxon>Betaproteobacteria</taxon>
        <taxon>Burkholderiales</taxon>
        <taxon>Comamonadaceae</taxon>
        <taxon>Caenimonas</taxon>
    </lineage>
</organism>
<feature type="transmembrane region" description="Helical" evidence="1">
    <location>
        <begin position="379"/>
        <end position="399"/>
    </location>
</feature>
<dbReference type="SUPFAM" id="SSF55073">
    <property type="entry name" value="Nucleotide cyclase"/>
    <property type="match status" value="1"/>
</dbReference>
<dbReference type="GO" id="GO:0009190">
    <property type="term" value="P:cyclic nucleotide biosynthetic process"/>
    <property type="evidence" value="ECO:0007669"/>
    <property type="project" value="InterPro"/>
</dbReference>
<dbReference type="SMART" id="SM01080">
    <property type="entry name" value="CHASE2"/>
    <property type="match status" value="1"/>
</dbReference>
<name>A0A844B6E8_9BURK</name>
<keyword evidence="1" id="KW-1133">Transmembrane helix</keyword>
<dbReference type="OrthoDB" id="9806704at2"/>
<feature type="transmembrane region" description="Helical" evidence="1">
    <location>
        <begin position="341"/>
        <end position="359"/>
    </location>
</feature>
<dbReference type="Pfam" id="PF00211">
    <property type="entry name" value="Guanylate_cyc"/>
    <property type="match status" value="1"/>
</dbReference>
<dbReference type="SMART" id="SM00044">
    <property type="entry name" value="CYCc"/>
    <property type="match status" value="1"/>
</dbReference>
<comment type="caution">
    <text evidence="3">The sequence shown here is derived from an EMBL/GenBank/DDBJ whole genome shotgun (WGS) entry which is preliminary data.</text>
</comment>
<dbReference type="Proteomes" id="UP000487350">
    <property type="component" value="Unassembled WGS sequence"/>
</dbReference>
<dbReference type="InterPro" id="IPR029787">
    <property type="entry name" value="Nucleotide_cyclase"/>
</dbReference>
<evidence type="ECO:0000256" key="1">
    <source>
        <dbReference type="SAM" id="Phobius"/>
    </source>
</evidence>
<dbReference type="InterPro" id="IPR001054">
    <property type="entry name" value="A/G_cyclase"/>
</dbReference>
<dbReference type="AlphaFoldDB" id="A0A844B6E8"/>
<dbReference type="GO" id="GO:0035556">
    <property type="term" value="P:intracellular signal transduction"/>
    <property type="evidence" value="ECO:0007669"/>
    <property type="project" value="InterPro"/>
</dbReference>
<accession>A0A844B6E8</accession>
<dbReference type="InterPro" id="IPR050697">
    <property type="entry name" value="Adenylyl/Guanylyl_Cyclase_3/4"/>
</dbReference>
<dbReference type="PANTHER" id="PTHR43081:SF1">
    <property type="entry name" value="ADENYLATE CYCLASE, TERMINAL-DIFFERENTIATION SPECIFIC"/>
    <property type="match status" value="1"/>
</dbReference>
<dbReference type="EMBL" id="WJBU01000006">
    <property type="protein sequence ID" value="MRD47229.1"/>
    <property type="molecule type" value="Genomic_DNA"/>
</dbReference>
<sequence length="679" mass="72057">MVKAGRMTLTPWRLRMVAVFIALVAWAMLALMAPSAFQQADERATDAVWQLGASTTAERRVVVVDIDDASIQRIGPWPWSRQTQAKLVEQIRARGATLQLHDLVYADARPGGAELARALAQGQGASPAVVAQVFALNHESRQTSGQLAGALPGQGCLPPAAHAIGYVANADLPGIAAGHITPRIDGDGSVRKVPALVCYGQQNYPTLAIAGLIALSGEASKAAPLRAEPGIGLWEPAWLVTLSGMPGVRIPLDVNGDIRVPFHKARSAIVSISAADLLEGKLENPEVLRGAWALVGASAFGLGDTVPTAQGGAVSGVEVHAQLITGMLDDKVPYTPRASQALQLAWVMLAAIALLAFCWTRSEPAHRTGDKRGSSRVIWIPIASLVLAVCGFLLHAGALLGYGWWLGWSHASAAIVMIGLSLGLAEHARSLAEKGRLFRNLASYLPAAVAEKIALVEPTGEIEAERRDVTVVVADVRNFSAYCEVRSPEDAARILHRFYTTASAIVEAHGGAVEEMVGDSLIAVFNGSRPCVDHTVQALDAAREVWLRCSEELPNVPPQGLEPLALGVGVESGTALLGSFGPAQRRVHSVLGQVVTMAIRLQDLTAELAYPVLVGATAAERLGIPFERNELALKPLGTFLLPGLRHSSKVFTLRSLMQPGGDAERHSLRYLRQQGQPVV</sequence>
<gene>
    <name evidence="3" type="ORF">GHT07_08055</name>
</gene>
<reference evidence="3 4" key="1">
    <citation type="submission" date="2019-11" db="EMBL/GenBank/DDBJ databases">
        <title>Caenimonas koreensis gen. nov., sp. nov., isolated from activated sludge.</title>
        <authorList>
            <person name="Seung H.R."/>
        </authorList>
    </citation>
    <scope>NUCLEOTIDE SEQUENCE [LARGE SCALE GENOMIC DNA]</scope>
    <source>
        <strain evidence="3 4">EMB320</strain>
    </source>
</reference>
<evidence type="ECO:0000259" key="2">
    <source>
        <dbReference type="PROSITE" id="PS50125"/>
    </source>
</evidence>
<keyword evidence="4" id="KW-1185">Reference proteome</keyword>